<accession>X1Q9L7</accession>
<proteinExistence type="predicted"/>
<keyword evidence="1" id="KW-0175">Coiled coil</keyword>
<comment type="caution">
    <text evidence="2">The sequence shown here is derived from an EMBL/GenBank/DDBJ whole genome shotgun (WGS) entry which is preliminary data.</text>
</comment>
<reference evidence="2" key="1">
    <citation type="journal article" date="2014" name="Front. Microbiol.">
        <title>High frequency of phylogenetically diverse reductive dehalogenase-homologous genes in deep subseafloor sedimentary metagenomes.</title>
        <authorList>
            <person name="Kawai M."/>
            <person name="Futagami T."/>
            <person name="Toyoda A."/>
            <person name="Takaki Y."/>
            <person name="Nishi S."/>
            <person name="Hori S."/>
            <person name="Arai W."/>
            <person name="Tsubouchi T."/>
            <person name="Morono Y."/>
            <person name="Uchiyama I."/>
            <person name="Ito T."/>
            <person name="Fujiyama A."/>
            <person name="Inagaki F."/>
            <person name="Takami H."/>
        </authorList>
    </citation>
    <scope>NUCLEOTIDE SEQUENCE</scope>
    <source>
        <strain evidence="2">Expedition CK06-06</strain>
    </source>
</reference>
<name>X1Q9L7_9ZZZZ</name>
<dbReference type="EMBL" id="BARV01027671">
    <property type="protein sequence ID" value="GAI39949.1"/>
    <property type="molecule type" value="Genomic_DNA"/>
</dbReference>
<feature type="coiled-coil region" evidence="1">
    <location>
        <begin position="12"/>
        <end position="45"/>
    </location>
</feature>
<dbReference type="AlphaFoldDB" id="X1Q9L7"/>
<evidence type="ECO:0000313" key="2">
    <source>
        <dbReference type="EMBL" id="GAI39949.1"/>
    </source>
</evidence>
<evidence type="ECO:0000256" key="1">
    <source>
        <dbReference type="SAM" id="Coils"/>
    </source>
</evidence>
<protein>
    <submittedName>
        <fullName evidence="2">Uncharacterized protein</fullName>
    </submittedName>
</protein>
<gene>
    <name evidence="2" type="ORF">S06H3_44490</name>
</gene>
<organism evidence="2">
    <name type="scientific">marine sediment metagenome</name>
    <dbReference type="NCBI Taxonomy" id="412755"/>
    <lineage>
        <taxon>unclassified sequences</taxon>
        <taxon>metagenomes</taxon>
        <taxon>ecological metagenomes</taxon>
    </lineage>
</organism>
<sequence>MYQLNNSVIFSGKELENLLDKIEERRKLEKLNKQVKKDIKKLEKMIK</sequence>